<dbReference type="AlphaFoldDB" id="A0A5C4L7L4"/>
<accession>A0A5C4L7L4</accession>
<organism evidence="2 3">
    <name type="scientific">Methylobacterium terricola</name>
    <dbReference type="NCBI Taxonomy" id="2583531"/>
    <lineage>
        <taxon>Bacteria</taxon>
        <taxon>Pseudomonadati</taxon>
        <taxon>Pseudomonadota</taxon>
        <taxon>Alphaproteobacteria</taxon>
        <taxon>Hyphomicrobiales</taxon>
        <taxon>Methylobacteriaceae</taxon>
        <taxon>Methylobacterium</taxon>
    </lineage>
</organism>
<sequence length="88" mass="10070">MPRFFFNVYDGVSMLDDMGSELANWQEARIKAIQFAGEIFMSEAQSIALGEDWRIEVTDERNLVLFRLDFISVEAPALSSHRGKDRPS</sequence>
<evidence type="ECO:0000259" key="1">
    <source>
        <dbReference type="Pfam" id="PF21834"/>
    </source>
</evidence>
<proteinExistence type="predicted"/>
<dbReference type="Proteomes" id="UP000305267">
    <property type="component" value="Unassembled WGS sequence"/>
</dbReference>
<comment type="caution">
    <text evidence="2">The sequence shown here is derived from an EMBL/GenBank/DDBJ whole genome shotgun (WGS) entry which is preliminary data.</text>
</comment>
<protein>
    <recommendedName>
        <fullName evidence="1">DUF6894 domain-containing protein</fullName>
    </recommendedName>
</protein>
<name>A0A5C4L7L4_9HYPH</name>
<evidence type="ECO:0000313" key="2">
    <source>
        <dbReference type="EMBL" id="TNC05406.1"/>
    </source>
</evidence>
<dbReference type="OrthoDB" id="7575967at2"/>
<dbReference type="InterPro" id="IPR054189">
    <property type="entry name" value="DUF6894"/>
</dbReference>
<dbReference type="Pfam" id="PF21834">
    <property type="entry name" value="DUF6894"/>
    <property type="match status" value="1"/>
</dbReference>
<feature type="domain" description="DUF6894" evidence="1">
    <location>
        <begin position="3"/>
        <end position="70"/>
    </location>
</feature>
<dbReference type="RefSeq" id="WP_139040746.1">
    <property type="nucleotide sequence ID" value="NZ_VDDA01000062.1"/>
</dbReference>
<evidence type="ECO:0000313" key="3">
    <source>
        <dbReference type="Proteomes" id="UP000305267"/>
    </source>
</evidence>
<reference evidence="2 3" key="1">
    <citation type="submission" date="2019-06" db="EMBL/GenBank/DDBJ databases">
        <title>Genome of Methylobacterium sp. 17Sr1-39.</title>
        <authorList>
            <person name="Seo T."/>
        </authorList>
    </citation>
    <scope>NUCLEOTIDE SEQUENCE [LARGE SCALE GENOMIC DNA]</scope>
    <source>
        <strain evidence="2 3">17Sr1-39</strain>
    </source>
</reference>
<keyword evidence="3" id="KW-1185">Reference proteome</keyword>
<gene>
    <name evidence="2" type="ORF">FF100_35755</name>
</gene>
<dbReference type="EMBL" id="VDDA01000062">
    <property type="protein sequence ID" value="TNC05406.1"/>
    <property type="molecule type" value="Genomic_DNA"/>
</dbReference>